<dbReference type="RefSeq" id="WP_255040821.1">
    <property type="nucleotide sequence ID" value="NZ_JANEYT010000005.1"/>
</dbReference>
<feature type="region of interest" description="Disordered" evidence="1">
    <location>
        <begin position="27"/>
        <end position="60"/>
    </location>
</feature>
<organism evidence="2 3">
    <name type="scientific">Photobacterium pectinilyticum</name>
    <dbReference type="NCBI Taxonomy" id="2906793"/>
    <lineage>
        <taxon>Bacteria</taxon>
        <taxon>Pseudomonadati</taxon>
        <taxon>Pseudomonadota</taxon>
        <taxon>Gammaproteobacteria</taxon>
        <taxon>Vibrionales</taxon>
        <taxon>Vibrionaceae</taxon>
        <taxon>Photobacterium</taxon>
    </lineage>
</organism>
<feature type="compositionally biased region" description="Polar residues" evidence="1">
    <location>
        <begin position="51"/>
        <end position="60"/>
    </location>
</feature>
<name>A0ABT1MXI9_9GAMM</name>
<dbReference type="Proteomes" id="UP001524460">
    <property type="component" value="Unassembled WGS sequence"/>
</dbReference>
<dbReference type="EMBL" id="JANEYT010000005">
    <property type="protein sequence ID" value="MCQ1057213.1"/>
    <property type="molecule type" value="Genomic_DNA"/>
</dbReference>
<reference evidence="2 3" key="1">
    <citation type="submission" date="2022-07" db="EMBL/GenBank/DDBJ databases">
        <title>Photobacterium pectinilyticum sp. nov., a marine bacterium isolated from surface seawater of Qingdao offshore.</title>
        <authorList>
            <person name="Wang X."/>
        </authorList>
    </citation>
    <scope>NUCLEOTIDE SEQUENCE [LARGE SCALE GENOMIC DNA]</scope>
    <source>
        <strain evidence="2 3">ZSDE20</strain>
    </source>
</reference>
<sequence>MQADESKIIQRLNDIKNQYQLFDASIADRTSNTGQRHDPKSPAELQPLRHNASQDTTSTQ</sequence>
<protein>
    <submittedName>
        <fullName evidence="2">Uncharacterized protein</fullName>
    </submittedName>
</protein>
<accession>A0ABT1MXI9</accession>
<evidence type="ECO:0000313" key="2">
    <source>
        <dbReference type="EMBL" id="MCQ1057213.1"/>
    </source>
</evidence>
<keyword evidence="3" id="KW-1185">Reference proteome</keyword>
<proteinExistence type="predicted"/>
<evidence type="ECO:0000313" key="3">
    <source>
        <dbReference type="Proteomes" id="UP001524460"/>
    </source>
</evidence>
<comment type="caution">
    <text evidence="2">The sequence shown here is derived from an EMBL/GenBank/DDBJ whole genome shotgun (WGS) entry which is preliminary data.</text>
</comment>
<gene>
    <name evidence="2" type="ORF">NHN17_03870</name>
</gene>
<evidence type="ECO:0000256" key="1">
    <source>
        <dbReference type="SAM" id="MobiDB-lite"/>
    </source>
</evidence>